<keyword evidence="3" id="KW-1185">Reference proteome</keyword>
<sequence>MSPMENWNADEPPAVDPDYVEEPTAADVELADVEEIADDEVPKLLDEADEIGAMRPRMRKSVTPAKKGAKEPAWPDEDEHADENFEHTDEFKRGGEADEDMEVDEGVTKKEIKNIVAECDEIGALRPRRIN</sequence>
<reference evidence="2 3" key="1">
    <citation type="journal article" date="2009" name="Science">
        <title>Green evolution and dynamic adaptations revealed by genomes of the marine picoeukaryotes Micromonas.</title>
        <authorList>
            <person name="Worden A.Z."/>
            <person name="Lee J.H."/>
            <person name="Mock T."/>
            <person name="Rouze P."/>
            <person name="Simmons M.P."/>
            <person name="Aerts A.L."/>
            <person name="Allen A.E."/>
            <person name="Cuvelier M.L."/>
            <person name="Derelle E."/>
            <person name="Everett M.V."/>
            <person name="Foulon E."/>
            <person name="Grimwood J."/>
            <person name="Gundlach H."/>
            <person name="Henrissat B."/>
            <person name="Napoli C."/>
            <person name="McDonald S.M."/>
            <person name="Parker M.S."/>
            <person name="Rombauts S."/>
            <person name="Salamov A."/>
            <person name="Von Dassow P."/>
            <person name="Badger J.H."/>
            <person name="Coutinho P.M."/>
            <person name="Demir E."/>
            <person name="Dubchak I."/>
            <person name="Gentemann C."/>
            <person name="Eikrem W."/>
            <person name="Gready J.E."/>
            <person name="John U."/>
            <person name="Lanier W."/>
            <person name="Lindquist E.A."/>
            <person name="Lucas S."/>
            <person name="Mayer K.F."/>
            <person name="Moreau H."/>
            <person name="Not F."/>
            <person name="Otillar R."/>
            <person name="Panaud O."/>
            <person name="Pangilinan J."/>
            <person name="Paulsen I."/>
            <person name="Piegu B."/>
            <person name="Poliakov A."/>
            <person name="Robbens S."/>
            <person name="Schmutz J."/>
            <person name="Toulza E."/>
            <person name="Wyss T."/>
            <person name="Zelensky A."/>
            <person name="Zhou K."/>
            <person name="Armbrust E.V."/>
            <person name="Bhattacharya D."/>
            <person name="Goodenough U.W."/>
            <person name="Van de Peer Y."/>
            <person name="Grigoriev I.V."/>
        </authorList>
    </citation>
    <scope>NUCLEOTIDE SEQUENCE [LARGE SCALE GENOMIC DNA]</scope>
    <source>
        <strain evidence="3">RCC299 / NOUM17</strain>
    </source>
</reference>
<organism evidence="2 3">
    <name type="scientific">Micromonas commoda (strain RCC299 / NOUM17 / CCMP2709)</name>
    <name type="common">Picoplanktonic green alga</name>
    <dbReference type="NCBI Taxonomy" id="296587"/>
    <lineage>
        <taxon>Eukaryota</taxon>
        <taxon>Viridiplantae</taxon>
        <taxon>Chlorophyta</taxon>
        <taxon>Mamiellophyceae</taxon>
        <taxon>Mamiellales</taxon>
        <taxon>Mamiellaceae</taxon>
        <taxon>Micromonas</taxon>
    </lineage>
</organism>
<dbReference type="GeneID" id="8245612"/>
<dbReference type="KEGG" id="mis:MICPUN_60821"/>
<gene>
    <name evidence="2" type="ORF">MICPUN_60821</name>
</gene>
<dbReference type="InParanoid" id="C1FGC8"/>
<dbReference type="Proteomes" id="UP000002009">
    <property type="component" value="Chromosome 8"/>
</dbReference>
<protein>
    <submittedName>
        <fullName evidence="2">Uncharacterized protein</fullName>
    </submittedName>
</protein>
<proteinExistence type="predicted"/>
<name>C1FGC8_MICCC</name>
<feature type="region of interest" description="Disordered" evidence="1">
    <location>
        <begin position="1"/>
        <end position="23"/>
    </location>
</feature>
<dbReference type="RefSeq" id="XP_002508266.1">
    <property type="nucleotide sequence ID" value="XM_002508220.1"/>
</dbReference>
<feature type="compositionally biased region" description="Basic and acidic residues" evidence="1">
    <location>
        <begin position="82"/>
        <end position="96"/>
    </location>
</feature>
<dbReference type="EMBL" id="CP001575">
    <property type="protein sequence ID" value="ACO69524.1"/>
    <property type="molecule type" value="Genomic_DNA"/>
</dbReference>
<evidence type="ECO:0000256" key="1">
    <source>
        <dbReference type="SAM" id="MobiDB-lite"/>
    </source>
</evidence>
<feature type="region of interest" description="Disordered" evidence="1">
    <location>
        <begin position="55"/>
        <end position="109"/>
    </location>
</feature>
<accession>C1FGC8</accession>
<dbReference type="AlphaFoldDB" id="C1FGC8"/>
<evidence type="ECO:0000313" key="2">
    <source>
        <dbReference type="EMBL" id="ACO69524.1"/>
    </source>
</evidence>
<evidence type="ECO:0000313" key="3">
    <source>
        <dbReference type="Proteomes" id="UP000002009"/>
    </source>
</evidence>